<dbReference type="OrthoDB" id="9814383at2"/>
<keyword evidence="2" id="KW-0732">Signal</keyword>
<name>A0A1Y6K8D8_9CHLR</name>
<dbReference type="GO" id="GO:0005737">
    <property type="term" value="C:cytoplasm"/>
    <property type="evidence" value="ECO:0007669"/>
    <property type="project" value="TreeGrafter"/>
</dbReference>
<dbReference type="CDD" id="cd09604">
    <property type="entry name" value="M1_APN_like"/>
    <property type="match status" value="1"/>
</dbReference>
<dbReference type="GO" id="GO:0042277">
    <property type="term" value="F:peptide binding"/>
    <property type="evidence" value="ECO:0007669"/>
    <property type="project" value="TreeGrafter"/>
</dbReference>
<dbReference type="InterPro" id="IPR050344">
    <property type="entry name" value="Peptidase_M1_aminopeptidases"/>
</dbReference>
<dbReference type="GO" id="GO:0008270">
    <property type="term" value="F:zinc ion binding"/>
    <property type="evidence" value="ECO:0007669"/>
    <property type="project" value="InterPro"/>
</dbReference>
<dbReference type="KEGG" id="abat:CFX1CAM_1794"/>
<dbReference type="EC" id="3.4.11.-" evidence="4"/>
<dbReference type="InterPro" id="IPR014782">
    <property type="entry name" value="Peptidase_M1_dom"/>
</dbReference>
<dbReference type="PANTHER" id="PTHR11533">
    <property type="entry name" value="PROTEASE M1 ZINC METALLOPROTEASE"/>
    <property type="match status" value="1"/>
</dbReference>
<dbReference type="GO" id="GO:0006508">
    <property type="term" value="P:proteolysis"/>
    <property type="evidence" value="ECO:0007669"/>
    <property type="project" value="TreeGrafter"/>
</dbReference>
<protein>
    <submittedName>
        <fullName evidence="4">Putative aminopeptidase</fullName>
        <ecNumber evidence="4">3.4.11.-</ecNumber>
    </submittedName>
</protein>
<accession>A0A1Y6K8D8</accession>
<feature type="chain" id="PRO_5012938509" evidence="2">
    <location>
        <begin position="22"/>
        <end position="500"/>
    </location>
</feature>
<dbReference type="GO" id="GO:0005615">
    <property type="term" value="C:extracellular space"/>
    <property type="evidence" value="ECO:0007669"/>
    <property type="project" value="TreeGrafter"/>
</dbReference>
<dbReference type="SUPFAM" id="SSF55486">
    <property type="entry name" value="Metalloproteases ('zincins'), catalytic domain"/>
    <property type="match status" value="1"/>
</dbReference>
<dbReference type="InterPro" id="IPR027268">
    <property type="entry name" value="Peptidase_M4/M1_CTD_sf"/>
</dbReference>
<proteinExistence type="predicted"/>
<dbReference type="GO" id="GO:0043171">
    <property type="term" value="P:peptide catabolic process"/>
    <property type="evidence" value="ECO:0007669"/>
    <property type="project" value="TreeGrafter"/>
</dbReference>
<gene>
    <name evidence="4" type="ORF">CFX1CAM_1794</name>
</gene>
<feature type="compositionally biased region" description="Pro residues" evidence="1">
    <location>
        <begin position="46"/>
        <end position="62"/>
    </location>
</feature>
<feature type="region of interest" description="Disordered" evidence="1">
    <location>
        <begin position="33"/>
        <end position="64"/>
    </location>
</feature>
<dbReference type="Gene3D" id="1.10.390.10">
    <property type="entry name" value="Neutral Protease Domain 2"/>
    <property type="match status" value="1"/>
</dbReference>
<evidence type="ECO:0000256" key="2">
    <source>
        <dbReference type="SAM" id="SignalP"/>
    </source>
</evidence>
<keyword evidence="4" id="KW-0378">Hydrolase</keyword>
<evidence type="ECO:0000259" key="3">
    <source>
        <dbReference type="Pfam" id="PF01433"/>
    </source>
</evidence>
<feature type="domain" description="Peptidase M1 membrane alanine aminopeptidase" evidence="3">
    <location>
        <begin position="293"/>
        <end position="490"/>
    </location>
</feature>
<dbReference type="Proteomes" id="UP000195514">
    <property type="component" value="Chromosome I"/>
</dbReference>
<keyword evidence="4" id="KW-0645">Protease</keyword>
<dbReference type="RefSeq" id="WP_087862667.1">
    <property type="nucleotide sequence ID" value="NZ_LT859958.1"/>
</dbReference>
<dbReference type="EMBL" id="LT859958">
    <property type="protein sequence ID" value="SMX54859.1"/>
    <property type="molecule type" value="Genomic_DNA"/>
</dbReference>
<feature type="signal peptide" evidence="2">
    <location>
        <begin position="1"/>
        <end position="21"/>
    </location>
</feature>
<dbReference type="AlphaFoldDB" id="A0A1Y6K8D8"/>
<evidence type="ECO:0000313" key="4">
    <source>
        <dbReference type="EMBL" id="SMX54859.1"/>
    </source>
</evidence>
<evidence type="ECO:0000256" key="1">
    <source>
        <dbReference type="SAM" id="MobiDB-lite"/>
    </source>
</evidence>
<dbReference type="PANTHER" id="PTHR11533:SF299">
    <property type="entry name" value="AMINOPEPTIDASE"/>
    <property type="match status" value="1"/>
</dbReference>
<dbReference type="PROSITE" id="PS51257">
    <property type="entry name" value="PROKAR_LIPOPROTEIN"/>
    <property type="match status" value="1"/>
</dbReference>
<dbReference type="GO" id="GO:0070006">
    <property type="term" value="F:metalloaminopeptidase activity"/>
    <property type="evidence" value="ECO:0007669"/>
    <property type="project" value="TreeGrafter"/>
</dbReference>
<dbReference type="Pfam" id="PF01433">
    <property type="entry name" value="Peptidase_M1"/>
    <property type="match status" value="1"/>
</dbReference>
<keyword evidence="5" id="KW-1185">Reference proteome</keyword>
<sequence>MRNYLPIRSFLLLLCVICLLAACSPGEEMIPTPSPTVTLQATATPLPSPTPTPEPTPTPTPLPMDGKQTQYIIDATINYYNRFITVSSQSTYTNKTTVPITEMVFIVYPTIFQNAIFMRSVKLGDGTTIDNYRWESHRMVVPLEMPLQPGEQISFIHNYELYMPDRSGVFGQTGRQLLLSYWFPTIPPFDAEQGWLAYEFSLVNSMFVGEHQVFESADFDVTIRFTDRAENLEIAAGALPIIEEDSYRFVQPLARTFVLAISDSYQILTREVNGVQIRGFSLPEVIESSEVAVDLAEKALRLYSELFGPYERDVLSVVQADMDINMEFDGLILIQSSFYWLYRDPPRSDLHIIVPHEVLHQWFFSLVGNNQAMEPWLDESIATYAESLFYERYFPDDLEWWWNTRVYSHLPTGTIDTSIYVAGGVPEYFNRAYRRGALFYKDLREVMNDEAFFRFMLDYAQSHRYKIASGIDFYNTLMKHTEANVSPVFELYFTNPPGNP</sequence>
<keyword evidence="4" id="KW-0031">Aminopeptidase</keyword>
<evidence type="ECO:0000313" key="5">
    <source>
        <dbReference type="Proteomes" id="UP000195514"/>
    </source>
</evidence>
<dbReference type="GO" id="GO:0016020">
    <property type="term" value="C:membrane"/>
    <property type="evidence" value="ECO:0007669"/>
    <property type="project" value="TreeGrafter"/>
</dbReference>
<organism evidence="4 5">
    <name type="scientific">Candidatus Brevifilum fermentans</name>
    <dbReference type="NCBI Taxonomy" id="1986204"/>
    <lineage>
        <taxon>Bacteria</taxon>
        <taxon>Bacillati</taxon>
        <taxon>Chloroflexota</taxon>
        <taxon>Anaerolineae</taxon>
        <taxon>Anaerolineales</taxon>
        <taxon>Anaerolineaceae</taxon>
        <taxon>Candidatus Brevifilum</taxon>
    </lineage>
</organism>
<reference evidence="5" key="1">
    <citation type="submission" date="2017-05" db="EMBL/GenBank/DDBJ databases">
        <authorList>
            <person name="Kirkegaard R."/>
            <person name="Mcilroy J S."/>
        </authorList>
    </citation>
    <scope>NUCLEOTIDE SEQUENCE [LARGE SCALE GENOMIC DNA]</scope>
</reference>